<sequence length="504" mass="58256">MQDDIIVKLIVITWRICRWFFLQIILMFLMPYLWADHYNGETICLMLLYTALYAIYWETVPKDKRLRWLFLPYFMYSGIAILFCGLIKTWNVSVWYSFLLPIYGATCVILAKICGKQIRRIRKKYKFGKIITYTAVLLFFVALKSISVSWECSKRNSFEKEDILARKDYLLGKLMVNPQVVLNEMPAAIGTQFQGEWALYSCSMLSAALVNISQLYPETKTGNIQLIDSLINIVMSPELRYYDTMRWNEDPLESLDGDESHISYLSHLAWMICGYKQIGGNSKYDKLLFSLCSTMNRRLLNRSSLNLPTYPGESIYIPDMLVAIVALNQYADMNNGKYRSTVKKWIKRAQKEWIDDKTGLLVSFLQENGNQYEEVPVKGSYSALNCYYLTFIDETFAKQQYETLKSLFWKDGVISGLKEYYDRTCYLGLDIDAGPILFELSPSGTAFMTGAATYFNDLKTRNDILTTAEIAGHTVRLNCKRHYLLANVALVGEAIMLAMRTHFK</sequence>
<accession>A0A174HT14</accession>
<dbReference type="GO" id="GO:0005975">
    <property type="term" value="P:carbohydrate metabolic process"/>
    <property type="evidence" value="ECO:0007669"/>
    <property type="project" value="InterPro"/>
</dbReference>
<feature type="transmembrane region" description="Helical" evidence="1">
    <location>
        <begin position="12"/>
        <end position="34"/>
    </location>
</feature>
<keyword evidence="1" id="KW-1133">Transmembrane helix</keyword>
<feature type="transmembrane region" description="Helical" evidence="1">
    <location>
        <begin position="40"/>
        <end position="56"/>
    </location>
</feature>
<dbReference type="SUPFAM" id="SSF48208">
    <property type="entry name" value="Six-hairpin glycosidases"/>
    <property type="match status" value="1"/>
</dbReference>
<evidence type="ECO:0000256" key="1">
    <source>
        <dbReference type="SAM" id="Phobius"/>
    </source>
</evidence>
<keyword evidence="1" id="KW-0472">Membrane</keyword>
<dbReference type="AlphaFoldDB" id="A0A174HT14"/>
<dbReference type="RefSeq" id="WP_007850483.1">
    <property type="nucleotide sequence ID" value="NZ_CZAF01000004.1"/>
</dbReference>
<feature type="transmembrane region" description="Helical" evidence="1">
    <location>
        <begin position="68"/>
        <end position="88"/>
    </location>
</feature>
<keyword evidence="1" id="KW-0812">Transmembrane</keyword>
<organism evidence="2 3">
    <name type="scientific">Bacteroides uniformis</name>
    <dbReference type="NCBI Taxonomy" id="820"/>
    <lineage>
        <taxon>Bacteria</taxon>
        <taxon>Pseudomonadati</taxon>
        <taxon>Bacteroidota</taxon>
        <taxon>Bacteroidia</taxon>
        <taxon>Bacteroidales</taxon>
        <taxon>Bacteroidaceae</taxon>
        <taxon>Bacteroides</taxon>
    </lineage>
</organism>
<reference evidence="2 3" key="1">
    <citation type="submission" date="2015-09" db="EMBL/GenBank/DDBJ databases">
        <authorList>
            <consortium name="Pathogen Informatics"/>
        </authorList>
    </citation>
    <scope>NUCLEOTIDE SEQUENCE [LARGE SCALE GENOMIC DNA]</scope>
    <source>
        <strain evidence="2 3">2789STDY5834847</strain>
    </source>
</reference>
<dbReference type="EMBL" id="CZAF01000004">
    <property type="protein sequence ID" value="CUO76210.1"/>
    <property type="molecule type" value="Genomic_DNA"/>
</dbReference>
<evidence type="ECO:0000313" key="2">
    <source>
        <dbReference type="EMBL" id="CUO76210.1"/>
    </source>
</evidence>
<feature type="transmembrane region" description="Helical" evidence="1">
    <location>
        <begin position="94"/>
        <end position="115"/>
    </location>
</feature>
<gene>
    <name evidence="2" type="ORF">ERS852462_01462</name>
</gene>
<dbReference type="InterPro" id="IPR008928">
    <property type="entry name" value="6-hairpin_glycosidase_sf"/>
</dbReference>
<feature type="transmembrane region" description="Helical" evidence="1">
    <location>
        <begin position="127"/>
        <end position="150"/>
    </location>
</feature>
<name>A0A174HT14_BACUN</name>
<dbReference type="OrthoDB" id="1086636at2"/>
<dbReference type="Proteomes" id="UP000095614">
    <property type="component" value="Unassembled WGS sequence"/>
</dbReference>
<evidence type="ECO:0000313" key="3">
    <source>
        <dbReference type="Proteomes" id="UP000095614"/>
    </source>
</evidence>
<evidence type="ECO:0008006" key="4">
    <source>
        <dbReference type="Google" id="ProtNLM"/>
    </source>
</evidence>
<protein>
    <recommendedName>
        <fullName evidence="4">Transmembrane protein</fullName>
    </recommendedName>
</protein>
<proteinExistence type="predicted"/>